<keyword evidence="1 6" id="KW-0813">Transport</keyword>
<dbReference type="Pfam" id="PF13370">
    <property type="entry name" value="Fer4_13"/>
    <property type="match status" value="1"/>
</dbReference>
<keyword evidence="5 6" id="KW-0411">Iron-sulfur</keyword>
<organism evidence="8 9">
    <name type="scientific">Candidatus Sungiibacteriota bacterium</name>
    <dbReference type="NCBI Taxonomy" id="2750080"/>
    <lineage>
        <taxon>Bacteria</taxon>
        <taxon>Candidatus Sungiibacteriota</taxon>
    </lineage>
</organism>
<evidence type="ECO:0000259" key="7">
    <source>
        <dbReference type="PROSITE" id="PS51379"/>
    </source>
</evidence>
<evidence type="ECO:0000256" key="6">
    <source>
        <dbReference type="RuleBase" id="RU368020"/>
    </source>
</evidence>
<dbReference type="GO" id="GO:0051536">
    <property type="term" value="F:iron-sulfur cluster binding"/>
    <property type="evidence" value="ECO:0007669"/>
    <property type="project" value="UniProtKB-KW"/>
</dbReference>
<dbReference type="AlphaFoldDB" id="A0A7T5UQV3"/>
<sequence>MSQDSVKNQSAPEKKLLKIGKIVVDRNLCIGAASCIAVAPGVFELDSENKAVVYNDKGADDETILLAAKSCPTQAILIFDEEGNQIFP</sequence>
<keyword evidence="3 6" id="KW-0249">Electron transport</keyword>
<keyword evidence="4 6" id="KW-0408">Iron</keyword>
<dbReference type="InterPro" id="IPR017896">
    <property type="entry name" value="4Fe4S_Fe-S-bd"/>
</dbReference>
<dbReference type="SUPFAM" id="SSF54862">
    <property type="entry name" value="4Fe-4S ferredoxins"/>
    <property type="match status" value="1"/>
</dbReference>
<dbReference type="PRINTS" id="PR00352">
    <property type="entry name" value="3FE4SFRDOXIN"/>
</dbReference>
<evidence type="ECO:0000256" key="2">
    <source>
        <dbReference type="ARBA" id="ARBA00022723"/>
    </source>
</evidence>
<evidence type="ECO:0000256" key="4">
    <source>
        <dbReference type="ARBA" id="ARBA00023004"/>
    </source>
</evidence>
<dbReference type="GO" id="GO:0009055">
    <property type="term" value="F:electron transfer activity"/>
    <property type="evidence" value="ECO:0007669"/>
    <property type="project" value="UniProtKB-UniRule"/>
</dbReference>
<gene>
    <name evidence="8" type="ORF">HYW89_01015</name>
</gene>
<accession>A0A7T5UQV3</accession>
<dbReference type="Gene3D" id="3.30.70.20">
    <property type="match status" value="1"/>
</dbReference>
<reference evidence="8 9" key="1">
    <citation type="submission" date="2020-07" db="EMBL/GenBank/DDBJ databases">
        <title>Huge and variable diversity of episymbiotic CPR bacteria and DPANN archaea in groundwater ecosystems.</title>
        <authorList>
            <person name="He C.Y."/>
            <person name="Keren R."/>
            <person name="Whittaker M."/>
            <person name="Farag I.F."/>
            <person name="Doudna J."/>
            <person name="Cate J.H.D."/>
            <person name="Banfield J.F."/>
        </authorList>
    </citation>
    <scope>NUCLEOTIDE SEQUENCE [LARGE SCALE GENOMIC DNA]</scope>
    <source>
        <strain evidence="8">NC_groundwater_541_Ag_S-0.1um_46_50</strain>
    </source>
</reference>
<dbReference type="InterPro" id="IPR001080">
    <property type="entry name" value="3Fe4S_ferredoxin"/>
</dbReference>
<dbReference type="Proteomes" id="UP000595618">
    <property type="component" value="Chromosome"/>
</dbReference>
<dbReference type="PANTHER" id="PTHR36923:SF3">
    <property type="entry name" value="FERREDOXIN"/>
    <property type="match status" value="1"/>
</dbReference>
<evidence type="ECO:0000256" key="5">
    <source>
        <dbReference type="ARBA" id="ARBA00023014"/>
    </source>
</evidence>
<dbReference type="PROSITE" id="PS51379">
    <property type="entry name" value="4FE4S_FER_2"/>
    <property type="match status" value="1"/>
</dbReference>
<evidence type="ECO:0000256" key="3">
    <source>
        <dbReference type="ARBA" id="ARBA00022982"/>
    </source>
</evidence>
<evidence type="ECO:0000313" key="9">
    <source>
        <dbReference type="Proteomes" id="UP000595618"/>
    </source>
</evidence>
<dbReference type="PANTHER" id="PTHR36923">
    <property type="entry name" value="FERREDOXIN"/>
    <property type="match status" value="1"/>
</dbReference>
<feature type="domain" description="4Fe-4S ferredoxin-type" evidence="7">
    <location>
        <begin position="20"/>
        <end position="48"/>
    </location>
</feature>
<proteinExistence type="predicted"/>
<evidence type="ECO:0000313" key="8">
    <source>
        <dbReference type="EMBL" id="QQG45505.1"/>
    </source>
</evidence>
<dbReference type="GO" id="GO:0005506">
    <property type="term" value="F:iron ion binding"/>
    <property type="evidence" value="ECO:0007669"/>
    <property type="project" value="UniProtKB-UniRule"/>
</dbReference>
<dbReference type="EMBL" id="CP066690">
    <property type="protein sequence ID" value="QQG45505.1"/>
    <property type="molecule type" value="Genomic_DNA"/>
</dbReference>
<keyword evidence="2 6" id="KW-0479">Metal-binding</keyword>
<comment type="function">
    <text evidence="6">Ferredoxins are iron-sulfur proteins that transfer electrons in a wide variety of metabolic reactions.</text>
</comment>
<evidence type="ECO:0000256" key="1">
    <source>
        <dbReference type="ARBA" id="ARBA00022448"/>
    </source>
</evidence>
<dbReference type="InterPro" id="IPR051269">
    <property type="entry name" value="Fe-S_cluster_ET"/>
</dbReference>
<name>A0A7T5UQV3_9BACT</name>
<protein>
    <recommendedName>
        <fullName evidence="6">Ferredoxin</fullName>
    </recommendedName>
</protein>